<evidence type="ECO:0000313" key="3">
    <source>
        <dbReference type="EMBL" id="PNY21667.1"/>
    </source>
</evidence>
<keyword evidence="2" id="KW-0812">Transmembrane</keyword>
<proteinExistence type="predicted"/>
<sequence>MKECASYECPSYECPSYECASYEVVRMPVHRCDGIRAEEREQRRDTMPCPCVAPFLVAFCCHSPTLHSRCPNTALKGGAHVLSARHRPSASAAVSPSHAVACERPSSLLCLGSPIRPAARQQPASSPLAAGQQTTNGPSSLPPGSPSFLHWPLTCEDNNKASLTPILFCGIAIASGPVKRLPLVLLPVWCVRRPSSAAARIRPPVFATSPPSPRRPPRRSPTFELGRAYVCTYSAHTAGAAHACRPPAGAHPARSNPILVRLRRLTFLFWPAVVIVARVAAALRLALQLLRSFAKHACPFITCPFAGPLVPVVSRLVVAIRGPGNIESSDAALSQIFLVPATARARMP</sequence>
<evidence type="ECO:0000256" key="2">
    <source>
        <dbReference type="SAM" id="Phobius"/>
    </source>
</evidence>
<name>A0A2K3Q209_9HYPO</name>
<comment type="caution">
    <text evidence="3">The sequence shown here is derived from an EMBL/GenBank/DDBJ whole genome shotgun (WGS) entry which is preliminary data.</text>
</comment>
<feature type="transmembrane region" description="Helical" evidence="2">
    <location>
        <begin position="267"/>
        <end position="287"/>
    </location>
</feature>
<keyword evidence="2" id="KW-0472">Membrane</keyword>
<dbReference type="Proteomes" id="UP000236621">
    <property type="component" value="Unassembled WGS sequence"/>
</dbReference>
<reference evidence="3 4" key="1">
    <citation type="submission" date="2017-08" db="EMBL/GenBank/DDBJ databases">
        <title>Harnessing the power of phylogenomics to disentangle the directionality and signatures of interkingdom host jumping in the parasitic fungal genus Tolypocladium.</title>
        <authorList>
            <person name="Quandt C.A."/>
            <person name="Patterson W."/>
            <person name="Spatafora J.W."/>
        </authorList>
    </citation>
    <scope>NUCLEOTIDE SEQUENCE [LARGE SCALE GENOMIC DNA]</scope>
    <source>
        <strain evidence="3 4">CBS 113982</strain>
    </source>
</reference>
<keyword evidence="2" id="KW-1133">Transmembrane helix</keyword>
<accession>A0A2K3Q209</accession>
<dbReference type="EMBL" id="NRSZ01001235">
    <property type="protein sequence ID" value="PNY21667.1"/>
    <property type="molecule type" value="Genomic_DNA"/>
</dbReference>
<evidence type="ECO:0000313" key="4">
    <source>
        <dbReference type="Proteomes" id="UP000236621"/>
    </source>
</evidence>
<protein>
    <submittedName>
        <fullName evidence="3">Uncharacterized protein</fullName>
    </submittedName>
</protein>
<dbReference type="AlphaFoldDB" id="A0A2K3Q209"/>
<feature type="region of interest" description="Disordered" evidence="1">
    <location>
        <begin position="118"/>
        <end position="143"/>
    </location>
</feature>
<gene>
    <name evidence="3" type="ORF">TCAP_07236</name>
</gene>
<organism evidence="3 4">
    <name type="scientific">Tolypocladium capitatum</name>
    <dbReference type="NCBI Taxonomy" id="45235"/>
    <lineage>
        <taxon>Eukaryota</taxon>
        <taxon>Fungi</taxon>
        <taxon>Dikarya</taxon>
        <taxon>Ascomycota</taxon>
        <taxon>Pezizomycotina</taxon>
        <taxon>Sordariomycetes</taxon>
        <taxon>Hypocreomycetidae</taxon>
        <taxon>Hypocreales</taxon>
        <taxon>Ophiocordycipitaceae</taxon>
        <taxon>Tolypocladium</taxon>
    </lineage>
</organism>
<evidence type="ECO:0000256" key="1">
    <source>
        <dbReference type="SAM" id="MobiDB-lite"/>
    </source>
</evidence>
<keyword evidence="4" id="KW-1185">Reference proteome</keyword>